<feature type="transmembrane region" description="Helical" evidence="1">
    <location>
        <begin position="12"/>
        <end position="34"/>
    </location>
</feature>
<feature type="transmembrane region" description="Helical" evidence="1">
    <location>
        <begin position="54"/>
        <end position="78"/>
    </location>
</feature>
<protein>
    <submittedName>
        <fullName evidence="2">Uncharacterized protein</fullName>
    </submittedName>
</protein>
<dbReference type="EMBL" id="NPIB01000002">
    <property type="protein sequence ID" value="PLC59269.1"/>
    <property type="molecule type" value="Genomic_DNA"/>
</dbReference>
<dbReference type="PROSITE" id="PS51257">
    <property type="entry name" value="PROKAR_LIPOPROTEIN"/>
    <property type="match status" value="1"/>
</dbReference>
<dbReference type="AlphaFoldDB" id="A0A2N4UW81"/>
<comment type="caution">
    <text evidence="2">The sequence shown here is derived from an EMBL/GenBank/DDBJ whole genome shotgun (WGS) entry which is preliminary data.</text>
</comment>
<name>A0A2N4UW81_9GAMM</name>
<keyword evidence="1" id="KW-1133">Transmembrane helix</keyword>
<keyword evidence="1" id="KW-0472">Membrane</keyword>
<keyword evidence="1" id="KW-0812">Transmembrane</keyword>
<keyword evidence="3" id="KW-1185">Reference proteome</keyword>
<sequence>MTVKGDSAWGGRILIAIVITSIACLNGCAELLLVAIMPTSSILDVRVDQAIDMILGALTVGTSTLGILVMIYLMFIFFRRYRD</sequence>
<dbReference type="Proteomes" id="UP000234420">
    <property type="component" value="Unassembled WGS sequence"/>
</dbReference>
<reference evidence="2 3" key="1">
    <citation type="journal article" date="2018" name="Syst. Appl. Microbiol.">
        <title>Photobacterium carnosum sp. nov., isolated from spoiled modified atmosphere packaged poultry meat.</title>
        <authorList>
            <person name="Hilgarth M."/>
            <person name="Fuertes S."/>
            <person name="Ehrmann M."/>
            <person name="Vogel R.F."/>
        </authorList>
    </citation>
    <scope>NUCLEOTIDE SEQUENCE [LARGE SCALE GENOMIC DNA]</scope>
    <source>
        <strain evidence="2 3">TMW 2.2021</strain>
    </source>
</reference>
<evidence type="ECO:0000313" key="3">
    <source>
        <dbReference type="Proteomes" id="UP000234420"/>
    </source>
</evidence>
<gene>
    <name evidence="2" type="ORF">CIK00_03100</name>
</gene>
<accession>A0A2N4UW81</accession>
<proteinExistence type="predicted"/>
<evidence type="ECO:0000256" key="1">
    <source>
        <dbReference type="SAM" id="Phobius"/>
    </source>
</evidence>
<organism evidence="2 3">
    <name type="scientific">Photobacterium carnosum</name>
    <dbReference type="NCBI Taxonomy" id="2023717"/>
    <lineage>
        <taxon>Bacteria</taxon>
        <taxon>Pseudomonadati</taxon>
        <taxon>Pseudomonadota</taxon>
        <taxon>Gammaproteobacteria</taxon>
        <taxon>Vibrionales</taxon>
        <taxon>Vibrionaceae</taxon>
        <taxon>Photobacterium</taxon>
    </lineage>
</organism>
<evidence type="ECO:0000313" key="2">
    <source>
        <dbReference type="EMBL" id="PLC59269.1"/>
    </source>
</evidence>